<gene>
    <name evidence="2" type="ORF">UFOVP520_22</name>
</gene>
<protein>
    <submittedName>
        <fullName evidence="2">Tryptophan synthase beta subunit-like PLP-dependent enzyme</fullName>
    </submittedName>
</protein>
<sequence length="300" mass="33862">MFINKQIGKQNNNLKDMNLNDYLDITKSFKSSFDNFVIKDVSGFKVIDESVVCAVGYKARAGEFLIQELVKQGVKEVVYVQPRVGFAGISLSWLCKRYGLALTLVMPSSKEVSDHQALCIEYGAKVLFIRIAAMPNANVIAKKYAAKTGAYFIPLGLNHPYVVAAGVRLVHDFFSKIEKPKTMWTVISTGVLVRSLQIALPDTEFKAVAVSRNIQQGELGSAEFFTYHKPFESKSDLIPTEFNCENSYDAKGWDYMNKFGKFGDWFFNVAGEAEKPTIEKRLINSYRDWNDLKDFTNYGI</sequence>
<dbReference type="InterPro" id="IPR001926">
    <property type="entry name" value="TrpB-like_PALP"/>
</dbReference>
<evidence type="ECO:0000259" key="1">
    <source>
        <dbReference type="Pfam" id="PF00291"/>
    </source>
</evidence>
<evidence type="ECO:0000313" key="2">
    <source>
        <dbReference type="EMBL" id="CAB4148243.1"/>
    </source>
</evidence>
<dbReference type="Pfam" id="PF00291">
    <property type="entry name" value="PALP"/>
    <property type="match status" value="1"/>
</dbReference>
<dbReference type="EMBL" id="LR796495">
    <property type="protein sequence ID" value="CAB4148243.1"/>
    <property type="molecule type" value="Genomic_DNA"/>
</dbReference>
<dbReference type="InterPro" id="IPR036052">
    <property type="entry name" value="TrpB-like_PALP_sf"/>
</dbReference>
<proteinExistence type="predicted"/>
<organism evidence="2">
    <name type="scientific">uncultured Caudovirales phage</name>
    <dbReference type="NCBI Taxonomy" id="2100421"/>
    <lineage>
        <taxon>Viruses</taxon>
        <taxon>Duplodnaviria</taxon>
        <taxon>Heunggongvirae</taxon>
        <taxon>Uroviricota</taxon>
        <taxon>Caudoviricetes</taxon>
        <taxon>Peduoviridae</taxon>
        <taxon>Maltschvirus</taxon>
        <taxon>Maltschvirus maltsch</taxon>
    </lineage>
</organism>
<feature type="domain" description="Tryptophan synthase beta chain-like PALP" evidence="1">
    <location>
        <begin position="56"/>
        <end position="193"/>
    </location>
</feature>
<accession>A0A6J5MT20</accession>
<reference evidence="2" key="1">
    <citation type="submission" date="2020-04" db="EMBL/GenBank/DDBJ databases">
        <authorList>
            <person name="Chiriac C."/>
            <person name="Salcher M."/>
            <person name="Ghai R."/>
            <person name="Kavagutti S V."/>
        </authorList>
    </citation>
    <scope>NUCLEOTIDE SEQUENCE</scope>
</reference>
<name>A0A6J5MT20_9CAUD</name>
<dbReference type="SUPFAM" id="SSF53686">
    <property type="entry name" value="Tryptophan synthase beta subunit-like PLP-dependent enzymes"/>
    <property type="match status" value="1"/>
</dbReference>
<dbReference type="Gene3D" id="3.40.50.1100">
    <property type="match status" value="2"/>
</dbReference>